<keyword evidence="4 5" id="KW-0472">Membrane</keyword>
<accession>A0A9P6TY56</accession>
<organism evidence="7 8">
    <name type="scientific">Actinomortierella ambigua</name>
    <dbReference type="NCBI Taxonomy" id="1343610"/>
    <lineage>
        <taxon>Eukaryota</taxon>
        <taxon>Fungi</taxon>
        <taxon>Fungi incertae sedis</taxon>
        <taxon>Mucoromycota</taxon>
        <taxon>Mortierellomycotina</taxon>
        <taxon>Mortierellomycetes</taxon>
        <taxon>Mortierellales</taxon>
        <taxon>Mortierellaceae</taxon>
        <taxon>Actinomortierella</taxon>
    </lineage>
</organism>
<protein>
    <recommendedName>
        <fullName evidence="5">Copper transport protein</fullName>
    </recommendedName>
</protein>
<feature type="compositionally biased region" description="Low complexity" evidence="6">
    <location>
        <begin position="176"/>
        <end position="203"/>
    </location>
</feature>
<keyword evidence="5" id="KW-0813">Transport</keyword>
<feature type="transmembrane region" description="Helical" evidence="5">
    <location>
        <begin position="309"/>
        <end position="328"/>
    </location>
</feature>
<dbReference type="OrthoDB" id="73901at2759"/>
<dbReference type="Proteomes" id="UP000807716">
    <property type="component" value="Unassembled WGS sequence"/>
</dbReference>
<evidence type="ECO:0000313" key="8">
    <source>
        <dbReference type="Proteomes" id="UP000807716"/>
    </source>
</evidence>
<dbReference type="PANTHER" id="PTHR12483:SF27">
    <property type="entry name" value="COPPER TRANSPORT PROTEIN CTR1"/>
    <property type="match status" value="1"/>
</dbReference>
<proteinExistence type="inferred from homology"/>
<dbReference type="InterPro" id="IPR007274">
    <property type="entry name" value="Cop_transporter"/>
</dbReference>
<reference evidence="7" key="1">
    <citation type="journal article" date="2020" name="Fungal Divers.">
        <title>Resolving the Mortierellaceae phylogeny through synthesis of multi-gene phylogenetics and phylogenomics.</title>
        <authorList>
            <person name="Vandepol N."/>
            <person name="Liber J."/>
            <person name="Desiro A."/>
            <person name="Na H."/>
            <person name="Kennedy M."/>
            <person name="Barry K."/>
            <person name="Grigoriev I.V."/>
            <person name="Miller A.N."/>
            <person name="O'Donnell K."/>
            <person name="Stajich J.E."/>
            <person name="Bonito G."/>
        </authorList>
    </citation>
    <scope>NUCLEOTIDE SEQUENCE</scope>
    <source>
        <strain evidence="7">BC1065</strain>
    </source>
</reference>
<dbReference type="EMBL" id="JAAAJB010000680">
    <property type="protein sequence ID" value="KAG0252247.1"/>
    <property type="molecule type" value="Genomic_DNA"/>
</dbReference>
<feature type="region of interest" description="Disordered" evidence="6">
    <location>
        <begin position="128"/>
        <end position="213"/>
    </location>
</feature>
<feature type="transmembrane region" description="Helical" evidence="5">
    <location>
        <begin position="32"/>
        <end position="52"/>
    </location>
</feature>
<dbReference type="Pfam" id="PF04145">
    <property type="entry name" value="Ctr"/>
    <property type="match status" value="1"/>
</dbReference>
<keyword evidence="5" id="KW-0187">Copper transport</keyword>
<keyword evidence="8" id="KW-1185">Reference proteome</keyword>
<evidence type="ECO:0000256" key="3">
    <source>
        <dbReference type="ARBA" id="ARBA00022989"/>
    </source>
</evidence>
<feature type="compositionally biased region" description="Polar residues" evidence="6">
    <location>
        <begin position="151"/>
        <end position="169"/>
    </location>
</feature>
<comment type="similarity">
    <text evidence="5">Belongs to the copper transporter (Ctr) (TC 1.A.56) family. SLC31A subfamily.</text>
</comment>
<keyword evidence="3 5" id="KW-1133">Transmembrane helix</keyword>
<feature type="region of interest" description="Disordered" evidence="6">
    <location>
        <begin position="375"/>
        <end position="400"/>
    </location>
</feature>
<feature type="compositionally biased region" description="Polar residues" evidence="6">
    <location>
        <begin position="375"/>
        <end position="384"/>
    </location>
</feature>
<keyword evidence="5" id="KW-0406">Ion transport</keyword>
<comment type="subcellular location">
    <subcellularLocation>
        <location evidence="1 5">Membrane</location>
        <topology evidence="1 5">Multi-pass membrane protein</topology>
    </subcellularLocation>
</comment>
<evidence type="ECO:0000313" key="7">
    <source>
        <dbReference type="EMBL" id="KAG0252247.1"/>
    </source>
</evidence>
<dbReference type="PANTHER" id="PTHR12483">
    <property type="entry name" value="SOLUTE CARRIER FAMILY 31 COPPER TRANSPORTERS"/>
    <property type="match status" value="1"/>
</dbReference>
<comment type="caution">
    <text evidence="7">The sequence shown here is derived from an EMBL/GenBank/DDBJ whole genome shotgun (WGS) entry which is preliminary data.</text>
</comment>
<evidence type="ECO:0000256" key="1">
    <source>
        <dbReference type="ARBA" id="ARBA00004141"/>
    </source>
</evidence>
<dbReference type="GO" id="GO:0005886">
    <property type="term" value="C:plasma membrane"/>
    <property type="evidence" value="ECO:0007669"/>
    <property type="project" value="TreeGrafter"/>
</dbReference>
<gene>
    <name evidence="7" type="ORF">DFQ27_008211</name>
</gene>
<feature type="transmembrane region" description="Helical" evidence="5">
    <location>
        <begin position="285"/>
        <end position="303"/>
    </location>
</feature>
<evidence type="ECO:0000256" key="2">
    <source>
        <dbReference type="ARBA" id="ARBA00022692"/>
    </source>
</evidence>
<evidence type="ECO:0000256" key="6">
    <source>
        <dbReference type="SAM" id="MobiDB-lite"/>
    </source>
</evidence>
<feature type="compositionally biased region" description="Basic and acidic residues" evidence="6">
    <location>
        <begin position="243"/>
        <end position="258"/>
    </location>
</feature>
<dbReference type="GO" id="GO:0005375">
    <property type="term" value="F:copper ion transmembrane transporter activity"/>
    <property type="evidence" value="ECO:0007669"/>
    <property type="project" value="UniProtKB-UniRule"/>
</dbReference>
<feature type="region of interest" description="Disordered" evidence="6">
    <location>
        <begin position="231"/>
        <end position="261"/>
    </location>
</feature>
<name>A0A9P6TY56_9FUNG</name>
<keyword evidence="2 5" id="KW-0812">Transmembrane</keyword>
<evidence type="ECO:0000256" key="4">
    <source>
        <dbReference type="ARBA" id="ARBA00023136"/>
    </source>
</evidence>
<keyword evidence="5" id="KW-0186">Copper</keyword>
<sequence length="431" mass="47909">MDHSSGGHSSAGFITGLGVPIWTSELTPLSEAQYIGALFGLFLLSVGFRGLIAAQSYLEAFLHLRYHVEPHPLQYRHDHQQKRQRKHQPTPYQTQTLYQQRDMAEKQGGPTVNLQDEHGDVIIAQSTAAQDAHHPHHHHLHNSSPFDEKSPSLTRSMTLTLTPVSSSATPGVPDGATASTTTTTAVASQTTATATVTSSSPSSSLPPFYNAKARKRQRKIADAAMLHTTMEDASLSTPPPPPPHDDDHDDHHDHDHQQHSKPHWFTNMALPTVKPFLWQVEISRALLTTLVVAVGYLLMLVIMTYHSGYIGAILAGVFIGDVFFGRWAKVRPIPPQWSALQAKLEYRAFQRRGDSREEERGVKFDNTAIASRGASQHQATEASYQQQQQQQQQPHPFTTSLSARSSVSSLEYQEILRQTSPHLHHHDEMVC</sequence>
<dbReference type="AlphaFoldDB" id="A0A9P6TY56"/>
<evidence type="ECO:0000256" key="5">
    <source>
        <dbReference type="RuleBase" id="RU367022"/>
    </source>
</evidence>